<keyword evidence="4" id="KW-1185">Reference proteome</keyword>
<dbReference type="RefSeq" id="WP_207276043.1">
    <property type="nucleotide sequence ID" value="NZ_JAFMPK010000047.1"/>
</dbReference>
<reference evidence="4" key="1">
    <citation type="submission" date="2023-07" db="EMBL/GenBank/DDBJ databases">
        <title>Myceligenerans salitolerans sp. nov., a halotolerant actinomycete isolated from a salt lake in Xinjiang, China.</title>
        <authorList>
            <person name="Guan T."/>
        </authorList>
    </citation>
    <scope>NUCLEOTIDE SEQUENCE [LARGE SCALE GENOMIC DNA]</scope>
    <source>
        <strain evidence="4">XHU 5031</strain>
    </source>
</reference>
<dbReference type="Pfam" id="PF13302">
    <property type="entry name" value="Acetyltransf_3"/>
    <property type="match status" value="1"/>
</dbReference>
<name>A0ABS3IAQ0_9MICO</name>
<feature type="region of interest" description="Disordered" evidence="1">
    <location>
        <begin position="181"/>
        <end position="215"/>
    </location>
</feature>
<evidence type="ECO:0000313" key="3">
    <source>
        <dbReference type="EMBL" id="MBO0610099.1"/>
    </source>
</evidence>
<dbReference type="Proteomes" id="UP000664617">
    <property type="component" value="Unassembled WGS sequence"/>
</dbReference>
<dbReference type="SUPFAM" id="SSF55729">
    <property type="entry name" value="Acyl-CoA N-acyltransferases (Nat)"/>
    <property type="match status" value="1"/>
</dbReference>
<organism evidence="3 4">
    <name type="scientific">Myceligenerans salitolerans</name>
    <dbReference type="NCBI Taxonomy" id="1230528"/>
    <lineage>
        <taxon>Bacteria</taxon>
        <taxon>Bacillati</taxon>
        <taxon>Actinomycetota</taxon>
        <taxon>Actinomycetes</taxon>
        <taxon>Micrococcales</taxon>
        <taxon>Promicromonosporaceae</taxon>
        <taxon>Myceligenerans</taxon>
    </lineage>
</organism>
<evidence type="ECO:0000313" key="4">
    <source>
        <dbReference type="Proteomes" id="UP000664617"/>
    </source>
</evidence>
<dbReference type="InterPro" id="IPR051908">
    <property type="entry name" value="Ribosomal_N-acetyltransferase"/>
</dbReference>
<dbReference type="InterPro" id="IPR016181">
    <property type="entry name" value="Acyl_CoA_acyltransferase"/>
</dbReference>
<dbReference type="PROSITE" id="PS51186">
    <property type="entry name" value="GNAT"/>
    <property type="match status" value="1"/>
</dbReference>
<protein>
    <submittedName>
        <fullName evidence="3">GNAT family N-acetyltransferase</fullName>
    </submittedName>
</protein>
<comment type="caution">
    <text evidence="3">The sequence shown here is derived from an EMBL/GenBank/DDBJ whole genome shotgun (WGS) entry which is preliminary data.</text>
</comment>
<gene>
    <name evidence="3" type="ORF">J0911_13785</name>
</gene>
<dbReference type="EMBL" id="JAFMPK010000047">
    <property type="protein sequence ID" value="MBO0610099.1"/>
    <property type="molecule type" value="Genomic_DNA"/>
</dbReference>
<proteinExistence type="predicted"/>
<sequence>MEPFVLANETVRLSVPTEEDVDTITAACQDPDISDWTVVPSPYLRSDAEVFVRRFVPDGWARGSEFNWAVREPGETDGPLLGMVGLHFEGRAGAPDEERSAEIGFWTAPAARGKGLATEAARLVVDWGFDPEGLGLAVITWVAYVGNWGSRRVAWNLGFRVEGTLRRYGLQRGKRRDAWMGTLLPQDPREPNEEWPGPAASTGLSRRPGARVPGR</sequence>
<dbReference type="InterPro" id="IPR000182">
    <property type="entry name" value="GNAT_dom"/>
</dbReference>
<dbReference type="PANTHER" id="PTHR43441">
    <property type="entry name" value="RIBOSOMAL-PROTEIN-SERINE ACETYLTRANSFERASE"/>
    <property type="match status" value="1"/>
</dbReference>
<evidence type="ECO:0000259" key="2">
    <source>
        <dbReference type="PROSITE" id="PS51186"/>
    </source>
</evidence>
<accession>A0ABS3IAQ0</accession>
<dbReference type="CDD" id="cd04301">
    <property type="entry name" value="NAT_SF"/>
    <property type="match status" value="1"/>
</dbReference>
<evidence type="ECO:0000256" key="1">
    <source>
        <dbReference type="SAM" id="MobiDB-lite"/>
    </source>
</evidence>
<feature type="domain" description="N-acetyltransferase" evidence="2">
    <location>
        <begin position="19"/>
        <end position="185"/>
    </location>
</feature>
<dbReference type="Gene3D" id="3.40.630.30">
    <property type="match status" value="1"/>
</dbReference>
<dbReference type="PANTHER" id="PTHR43441:SF10">
    <property type="entry name" value="ACETYLTRANSFERASE"/>
    <property type="match status" value="1"/>
</dbReference>